<feature type="compositionally biased region" description="Pro residues" evidence="1">
    <location>
        <begin position="37"/>
        <end position="48"/>
    </location>
</feature>
<dbReference type="Proteomes" id="UP000295172">
    <property type="component" value="Unassembled WGS sequence"/>
</dbReference>
<feature type="chain" id="PRO_5020318081" description="Lipoprotein" evidence="2">
    <location>
        <begin position="24"/>
        <end position="148"/>
    </location>
</feature>
<feature type="signal peptide" evidence="2">
    <location>
        <begin position="1"/>
        <end position="23"/>
    </location>
</feature>
<evidence type="ECO:0000313" key="3">
    <source>
        <dbReference type="EMBL" id="TDD25031.1"/>
    </source>
</evidence>
<keyword evidence="2" id="KW-0732">Signal</keyword>
<dbReference type="OrthoDB" id="5801841at2"/>
<gene>
    <name evidence="3" type="ORF">E1218_15575</name>
</gene>
<dbReference type="EMBL" id="SMKR01000059">
    <property type="protein sequence ID" value="TDD25031.1"/>
    <property type="molecule type" value="Genomic_DNA"/>
</dbReference>
<dbReference type="PROSITE" id="PS51257">
    <property type="entry name" value="PROKAR_LIPOPROTEIN"/>
    <property type="match status" value="1"/>
</dbReference>
<feature type="region of interest" description="Disordered" evidence="1">
    <location>
        <begin position="128"/>
        <end position="148"/>
    </location>
</feature>
<comment type="caution">
    <text evidence="3">The sequence shown here is derived from an EMBL/GenBank/DDBJ whole genome shotgun (WGS) entry which is preliminary data.</text>
</comment>
<evidence type="ECO:0000256" key="1">
    <source>
        <dbReference type="SAM" id="MobiDB-lite"/>
    </source>
</evidence>
<dbReference type="RefSeq" id="WP_132320666.1">
    <property type="nucleotide sequence ID" value="NZ_SMKR01000059.1"/>
</dbReference>
<feature type="region of interest" description="Disordered" evidence="1">
    <location>
        <begin position="21"/>
        <end position="63"/>
    </location>
</feature>
<protein>
    <recommendedName>
        <fullName evidence="5">Lipoprotein</fullName>
    </recommendedName>
</protein>
<proteinExistence type="predicted"/>
<name>A0A4R4X3Z7_9ACTN</name>
<dbReference type="AlphaFoldDB" id="A0A4R4X3Z7"/>
<accession>A0A4R4X3Z7</accession>
<feature type="compositionally biased region" description="Low complexity" evidence="1">
    <location>
        <begin position="49"/>
        <end position="58"/>
    </location>
</feature>
<evidence type="ECO:0008006" key="5">
    <source>
        <dbReference type="Google" id="ProtNLM"/>
    </source>
</evidence>
<keyword evidence="4" id="KW-1185">Reference proteome</keyword>
<reference evidence="3 4" key="1">
    <citation type="submission" date="2019-02" db="EMBL/GenBank/DDBJ databases">
        <title>Draft genome sequences of novel Actinobacteria.</title>
        <authorList>
            <person name="Sahin N."/>
            <person name="Ay H."/>
            <person name="Saygin H."/>
        </authorList>
    </citation>
    <scope>NUCLEOTIDE SEQUENCE [LARGE SCALE GENOMIC DNA]</scope>
    <source>
        <strain evidence="3 4">16K104</strain>
    </source>
</reference>
<organism evidence="3 4">
    <name type="scientific">Kribbella turkmenica</name>
    <dbReference type="NCBI Taxonomy" id="2530375"/>
    <lineage>
        <taxon>Bacteria</taxon>
        <taxon>Bacillati</taxon>
        <taxon>Actinomycetota</taxon>
        <taxon>Actinomycetes</taxon>
        <taxon>Propionibacteriales</taxon>
        <taxon>Kribbellaceae</taxon>
        <taxon>Kribbella</taxon>
    </lineage>
</organism>
<evidence type="ECO:0000256" key="2">
    <source>
        <dbReference type="SAM" id="SignalP"/>
    </source>
</evidence>
<evidence type="ECO:0000313" key="4">
    <source>
        <dbReference type="Proteomes" id="UP000295172"/>
    </source>
</evidence>
<sequence>MRYAAAGGAVVALLLLAGCGSESDQTSGQESTVSPSTQPPDPDTPTPSTPASSTPTGPAQGPVEQAKADLAGRLGLGPGQVTLVSAEEVTWRDGGLGCPQRGMRYTQVLVNGSRIVLEAGGRRYEYHSGGRRGPFLCTNPQPPVQDGG</sequence>